<reference evidence="16 17" key="1">
    <citation type="submission" date="2017-06" db="EMBL/GenBank/DDBJ databases">
        <title>Ant-infecting Ophiocordyceps genomes reveal a high diversity of potential behavioral manipulation genes and a possible major role for enterotoxins.</title>
        <authorList>
            <person name="De Bekker C."/>
            <person name="Evans H.C."/>
            <person name="Brachmann A."/>
            <person name="Hughes D.P."/>
        </authorList>
    </citation>
    <scope>NUCLEOTIDE SEQUENCE [LARGE SCALE GENOMIC DNA]</scope>
    <source>
        <strain evidence="16 17">Map64</strain>
    </source>
</reference>
<sequence length="512" mass="57073">MELDYDEQHEAEFDALTVSIRARDDDAAKPREKYPARLHARRVVAELGAEDGLIYLAGQPTLNLEDSDQPRPFRQRRYFFYIAGANFADCHVTYEIGAQRLILWIPYVEPRQVLWYGSRPGPARCLQMTDVDEVRYASQLPGFMARYRAAPKSKTVYLLHAEQQPPGPSAQPSVDTTKLQPAMDRARVVKTDYEVAMLRRANAISSMAHRRVAEMLLRLPSERHIEATFQAACTQRGTRDQAYPIIAASGTNAATLHYGANADSLRGRQLVVLDAGCELNCYASDVTRTLPISGSFSPTARAIHALVQRMQDSCIQRVCAGVLFYDLHVHASAVALDGLLELGILRGARAEIERAGTVAAFFPHGLGHHVGLEVHDVPGQKPLIASHGLRLEDGKRAVVTPAALVAMQREAWRESAADEASEASAERQRQKLRPNMVVTIEPGIYFCREYLEGYFLCDPTHSRFIDAAKLASYYPVGGVRIEDDVLVKERGYEVLTTAPKGRELLDVINHWR</sequence>
<dbReference type="SMART" id="SM01011">
    <property type="entry name" value="AMP_N"/>
    <property type="match status" value="1"/>
</dbReference>
<dbReference type="EMBL" id="NJET01000115">
    <property type="protein sequence ID" value="PHH61129.1"/>
    <property type="molecule type" value="Genomic_DNA"/>
</dbReference>
<keyword evidence="17" id="KW-1185">Reference proteome</keyword>
<dbReference type="Pfam" id="PF00557">
    <property type="entry name" value="Peptidase_M24"/>
    <property type="match status" value="1"/>
</dbReference>
<comment type="catalytic activity">
    <reaction evidence="1">
        <text>Release of any N-terminal amino acid, including proline, that is linked to proline, even from a dipeptide or tripeptide.</text>
        <dbReference type="EC" id="3.4.11.9"/>
    </reaction>
</comment>
<evidence type="ECO:0000256" key="1">
    <source>
        <dbReference type="ARBA" id="ARBA00001424"/>
    </source>
</evidence>
<dbReference type="InterPro" id="IPR036005">
    <property type="entry name" value="Creatinase/aminopeptidase-like"/>
</dbReference>
<keyword evidence="6" id="KW-0031">Aminopeptidase</keyword>
<dbReference type="Gene3D" id="3.40.350.10">
    <property type="entry name" value="Creatinase/prolidase N-terminal domain"/>
    <property type="match status" value="1"/>
</dbReference>
<evidence type="ECO:0000256" key="8">
    <source>
        <dbReference type="ARBA" id="ARBA00022723"/>
    </source>
</evidence>
<name>A0A2C5X8E7_9HYPO</name>
<dbReference type="InterPro" id="IPR052433">
    <property type="entry name" value="X-Pro_dipept-like"/>
</dbReference>
<accession>A0A2C5X8E7</accession>
<comment type="cofactor">
    <cofactor evidence="2">
        <name>Mn(2+)</name>
        <dbReference type="ChEBI" id="CHEBI:29035"/>
    </cofactor>
</comment>
<dbReference type="GO" id="GO:0006508">
    <property type="term" value="P:proteolysis"/>
    <property type="evidence" value="ECO:0007669"/>
    <property type="project" value="UniProtKB-KW"/>
</dbReference>
<dbReference type="EC" id="3.4.11.9" evidence="5"/>
<evidence type="ECO:0000256" key="11">
    <source>
        <dbReference type="ARBA" id="ARBA00023211"/>
    </source>
</evidence>
<dbReference type="SUPFAM" id="SSF55920">
    <property type="entry name" value="Creatinase/aminopeptidase"/>
    <property type="match status" value="1"/>
</dbReference>
<comment type="similarity">
    <text evidence="4 14">Belongs to the peptidase M24B family.</text>
</comment>
<evidence type="ECO:0000256" key="10">
    <source>
        <dbReference type="ARBA" id="ARBA00023049"/>
    </source>
</evidence>
<dbReference type="InterPro" id="IPR029149">
    <property type="entry name" value="Creatin/AminoP/Spt16_N"/>
</dbReference>
<dbReference type="InterPro" id="IPR000994">
    <property type="entry name" value="Pept_M24"/>
</dbReference>
<keyword evidence="8 14" id="KW-0479">Metal-binding</keyword>
<dbReference type="GO" id="GO:0070006">
    <property type="term" value="F:metalloaminopeptidase activity"/>
    <property type="evidence" value="ECO:0007669"/>
    <property type="project" value="InterPro"/>
</dbReference>
<dbReference type="Gene3D" id="3.90.230.10">
    <property type="entry name" value="Creatinase/methionine aminopeptidase superfamily"/>
    <property type="match status" value="1"/>
</dbReference>
<proteinExistence type="inferred from homology"/>
<dbReference type="GO" id="GO:0030145">
    <property type="term" value="F:manganese ion binding"/>
    <property type="evidence" value="ECO:0007669"/>
    <property type="project" value="InterPro"/>
</dbReference>
<dbReference type="InterPro" id="IPR007865">
    <property type="entry name" value="Aminopep_P_N"/>
</dbReference>
<dbReference type="PROSITE" id="PS00491">
    <property type="entry name" value="PROLINE_PEPTIDASE"/>
    <property type="match status" value="1"/>
</dbReference>
<comment type="function">
    <text evidence="3">Catalyzes the removal of a penultimate prolyl residue from the N-termini of peptides.</text>
</comment>
<dbReference type="OrthoDB" id="10261878at2759"/>
<evidence type="ECO:0000259" key="15">
    <source>
        <dbReference type="SMART" id="SM01011"/>
    </source>
</evidence>
<evidence type="ECO:0000313" key="17">
    <source>
        <dbReference type="Proteomes" id="UP000226192"/>
    </source>
</evidence>
<evidence type="ECO:0000256" key="2">
    <source>
        <dbReference type="ARBA" id="ARBA00001936"/>
    </source>
</evidence>
<protein>
    <recommendedName>
        <fullName evidence="5">Xaa-Pro aminopeptidase</fullName>
        <ecNumber evidence="5">3.4.11.9</ecNumber>
    </recommendedName>
    <alternativeName>
        <fullName evidence="12">Aminoacylproline aminopeptidase</fullName>
    </alternativeName>
    <alternativeName>
        <fullName evidence="13">Prolidase</fullName>
    </alternativeName>
</protein>
<dbReference type="SUPFAM" id="SSF53092">
    <property type="entry name" value="Creatinase/prolidase N-terminal domain"/>
    <property type="match status" value="1"/>
</dbReference>
<dbReference type="PANTHER" id="PTHR43226:SF3">
    <property type="entry name" value="XAA-PRO AMINOPEPTIDASE AN0832-RELATED"/>
    <property type="match status" value="1"/>
</dbReference>
<evidence type="ECO:0000256" key="3">
    <source>
        <dbReference type="ARBA" id="ARBA00002443"/>
    </source>
</evidence>
<keyword evidence="10" id="KW-0482">Metalloprotease</keyword>
<evidence type="ECO:0000256" key="9">
    <source>
        <dbReference type="ARBA" id="ARBA00022801"/>
    </source>
</evidence>
<comment type="caution">
    <text evidence="16">The sequence shown here is derived from an EMBL/GenBank/DDBJ whole genome shotgun (WGS) entry which is preliminary data.</text>
</comment>
<feature type="domain" description="Aminopeptidase P N-terminal" evidence="15">
    <location>
        <begin position="34"/>
        <end position="167"/>
    </location>
</feature>
<dbReference type="STRING" id="1399860.A0A2C5X8E7"/>
<dbReference type="PANTHER" id="PTHR43226">
    <property type="entry name" value="XAA-PRO AMINOPEPTIDASE 3"/>
    <property type="match status" value="1"/>
</dbReference>
<organism evidence="16 17">
    <name type="scientific">Ophiocordyceps australis</name>
    <dbReference type="NCBI Taxonomy" id="1399860"/>
    <lineage>
        <taxon>Eukaryota</taxon>
        <taxon>Fungi</taxon>
        <taxon>Dikarya</taxon>
        <taxon>Ascomycota</taxon>
        <taxon>Pezizomycotina</taxon>
        <taxon>Sordariomycetes</taxon>
        <taxon>Hypocreomycetidae</taxon>
        <taxon>Hypocreales</taxon>
        <taxon>Ophiocordycipitaceae</taxon>
        <taxon>Ophiocordyceps</taxon>
    </lineage>
</organism>
<evidence type="ECO:0000256" key="7">
    <source>
        <dbReference type="ARBA" id="ARBA00022670"/>
    </source>
</evidence>
<evidence type="ECO:0000256" key="4">
    <source>
        <dbReference type="ARBA" id="ARBA00008766"/>
    </source>
</evidence>
<keyword evidence="11" id="KW-0464">Manganese</keyword>
<evidence type="ECO:0000256" key="6">
    <source>
        <dbReference type="ARBA" id="ARBA00022438"/>
    </source>
</evidence>
<dbReference type="CDD" id="cd01087">
    <property type="entry name" value="Prolidase"/>
    <property type="match status" value="1"/>
</dbReference>
<evidence type="ECO:0000313" key="16">
    <source>
        <dbReference type="EMBL" id="PHH61129.1"/>
    </source>
</evidence>
<dbReference type="AlphaFoldDB" id="A0A2C5X8E7"/>
<keyword evidence="9" id="KW-0378">Hydrolase</keyword>
<gene>
    <name evidence="16" type="ORF">CDD81_746</name>
</gene>
<evidence type="ECO:0000256" key="13">
    <source>
        <dbReference type="ARBA" id="ARBA00032413"/>
    </source>
</evidence>
<dbReference type="InterPro" id="IPR001131">
    <property type="entry name" value="Peptidase_M24B_aminopep-P_CS"/>
</dbReference>
<evidence type="ECO:0000256" key="14">
    <source>
        <dbReference type="RuleBase" id="RU000590"/>
    </source>
</evidence>
<evidence type="ECO:0000256" key="5">
    <source>
        <dbReference type="ARBA" id="ARBA00012574"/>
    </source>
</evidence>
<evidence type="ECO:0000256" key="12">
    <source>
        <dbReference type="ARBA" id="ARBA00030849"/>
    </source>
</evidence>
<dbReference type="Proteomes" id="UP000226192">
    <property type="component" value="Unassembled WGS sequence"/>
</dbReference>
<keyword evidence="7" id="KW-0645">Protease</keyword>
<dbReference type="Pfam" id="PF05195">
    <property type="entry name" value="AMP_N"/>
    <property type="match status" value="1"/>
</dbReference>